<dbReference type="InterPro" id="IPR059226">
    <property type="entry name" value="Choice_anch_Q_dom"/>
</dbReference>
<dbReference type="Gene3D" id="2.120.10.30">
    <property type="entry name" value="TolB, C-terminal domain"/>
    <property type="match status" value="2"/>
</dbReference>
<feature type="domain" description="Ig-like" evidence="3">
    <location>
        <begin position="1754"/>
        <end position="1834"/>
    </location>
</feature>
<accession>A0ABP8MI33</accession>
<dbReference type="NCBIfam" id="NF041518">
    <property type="entry name" value="choice_anch_Q"/>
    <property type="match status" value="2"/>
</dbReference>
<dbReference type="InterPro" id="IPR011050">
    <property type="entry name" value="Pectin_lyase_fold/virulence"/>
</dbReference>
<evidence type="ECO:0000259" key="4">
    <source>
        <dbReference type="Pfam" id="PF25021"/>
    </source>
</evidence>
<keyword evidence="1" id="KW-0677">Repeat</keyword>
<feature type="domain" description="Ig-like" evidence="3">
    <location>
        <begin position="1918"/>
        <end position="1999"/>
    </location>
</feature>
<organism evidence="5 6">
    <name type="scientific">Rurimicrobium arvi</name>
    <dbReference type="NCBI Taxonomy" id="2049916"/>
    <lineage>
        <taxon>Bacteria</taxon>
        <taxon>Pseudomonadati</taxon>
        <taxon>Bacteroidota</taxon>
        <taxon>Chitinophagia</taxon>
        <taxon>Chitinophagales</taxon>
        <taxon>Chitinophagaceae</taxon>
        <taxon>Rurimicrobium</taxon>
    </lineage>
</organism>
<dbReference type="Pfam" id="PF19081">
    <property type="entry name" value="Ig_7"/>
    <property type="match status" value="5"/>
</dbReference>
<dbReference type="Gene3D" id="2.160.20.10">
    <property type="entry name" value="Single-stranded right-handed beta-helix, Pectin lyase-like"/>
    <property type="match status" value="2"/>
</dbReference>
<dbReference type="SUPFAM" id="SSF63825">
    <property type="entry name" value="YWTD domain"/>
    <property type="match status" value="1"/>
</dbReference>
<dbReference type="Pfam" id="PF01436">
    <property type="entry name" value="NHL"/>
    <property type="match status" value="1"/>
</dbReference>
<proteinExistence type="predicted"/>
<protein>
    <recommendedName>
        <fullName evidence="7">Ig-like domain-containing protein</fullName>
    </recommendedName>
</protein>
<dbReference type="PANTHER" id="PTHR46388:SF2">
    <property type="entry name" value="NHL REPEAT-CONTAINING PROTEIN 2"/>
    <property type="match status" value="1"/>
</dbReference>
<dbReference type="InterPro" id="IPR001258">
    <property type="entry name" value="NHL_repeat"/>
</dbReference>
<dbReference type="PANTHER" id="PTHR46388">
    <property type="entry name" value="NHL REPEAT-CONTAINING PROTEIN 2"/>
    <property type="match status" value="1"/>
</dbReference>
<dbReference type="InterPro" id="IPR013783">
    <property type="entry name" value="Ig-like_fold"/>
</dbReference>
<gene>
    <name evidence="5" type="ORF">GCM10023092_02830</name>
</gene>
<feature type="domain" description="Teneurin NHL" evidence="4">
    <location>
        <begin position="246"/>
        <end position="298"/>
    </location>
</feature>
<dbReference type="InterPro" id="IPR056822">
    <property type="entry name" value="TEN_NHL"/>
</dbReference>
<comment type="caution">
    <text evidence="5">The sequence shown here is derived from an EMBL/GenBank/DDBJ whole genome shotgun (WGS) entry which is preliminary data.</text>
</comment>
<dbReference type="InterPro" id="IPR026444">
    <property type="entry name" value="Secre_tail"/>
</dbReference>
<evidence type="ECO:0000259" key="3">
    <source>
        <dbReference type="Pfam" id="PF19081"/>
    </source>
</evidence>
<dbReference type="Pfam" id="PF25021">
    <property type="entry name" value="TEN_NHL"/>
    <property type="match status" value="2"/>
</dbReference>
<evidence type="ECO:0000313" key="6">
    <source>
        <dbReference type="Proteomes" id="UP001501410"/>
    </source>
</evidence>
<dbReference type="EMBL" id="BAABEZ010000001">
    <property type="protein sequence ID" value="GAA4449169.1"/>
    <property type="molecule type" value="Genomic_DNA"/>
</dbReference>
<feature type="domain" description="Teneurin NHL" evidence="4">
    <location>
        <begin position="18"/>
        <end position="71"/>
    </location>
</feature>
<feature type="domain" description="Ig-like" evidence="3">
    <location>
        <begin position="1590"/>
        <end position="1670"/>
    </location>
</feature>
<evidence type="ECO:0000313" key="5">
    <source>
        <dbReference type="EMBL" id="GAA4449169.1"/>
    </source>
</evidence>
<evidence type="ECO:0000256" key="1">
    <source>
        <dbReference type="ARBA" id="ARBA00022737"/>
    </source>
</evidence>
<evidence type="ECO:0000259" key="2">
    <source>
        <dbReference type="Pfam" id="PF18962"/>
    </source>
</evidence>
<feature type="domain" description="Ig-like" evidence="3">
    <location>
        <begin position="1672"/>
        <end position="1752"/>
    </location>
</feature>
<dbReference type="InterPro" id="IPR044023">
    <property type="entry name" value="Ig_7"/>
</dbReference>
<dbReference type="SUPFAM" id="SSF51126">
    <property type="entry name" value="Pectin lyase-like"/>
    <property type="match status" value="4"/>
</dbReference>
<dbReference type="NCBIfam" id="TIGR04183">
    <property type="entry name" value="Por_Secre_tail"/>
    <property type="match status" value="1"/>
</dbReference>
<feature type="domain" description="Ig-like" evidence="3">
    <location>
        <begin position="2001"/>
        <end position="2078"/>
    </location>
</feature>
<keyword evidence="6" id="KW-1185">Reference proteome</keyword>
<reference evidence="6" key="1">
    <citation type="journal article" date="2019" name="Int. J. Syst. Evol. Microbiol.">
        <title>The Global Catalogue of Microorganisms (GCM) 10K type strain sequencing project: providing services to taxonomists for standard genome sequencing and annotation.</title>
        <authorList>
            <consortium name="The Broad Institute Genomics Platform"/>
            <consortium name="The Broad Institute Genome Sequencing Center for Infectious Disease"/>
            <person name="Wu L."/>
            <person name="Ma J."/>
        </authorList>
    </citation>
    <scope>NUCLEOTIDE SEQUENCE [LARGE SCALE GENOMIC DNA]</scope>
    <source>
        <strain evidence="6">JCM 31921</strain>
    </source>
</reference>
<feature type="domain" description="Secretion system C-terminal sorting" evidence="2">
    <location>
        <begin position="2322"/>
        <end position="2379"/>
    </location>
</feature>
<sequence length="2393" mass="243575">MLSAQTISTIAGSSSSGYAGDGGAATAASLNLPAGMATDAAGNIYFADYLNNVIRRVDATTGIITTVAGSGSAGFSGDGAAATSAKMYQVTGVTVDQSTGDLYISDRGNHRIRKVTASTGVISTIAGTGTASHTGDGGAATSATLYLPTDVRLDNTNTVLYIACLDNTVRKINLSTGIITNVAGTSFSSGSSGDGGAATAALLGTPYIGIDYSNNLYISDIGANVIRKIDASTGIISKIAGTGTGAHSGDGGAATAASIYAPVGISFDASGNLYFSENQGNTIRKIDASGIITTIAGTGTMGFSGDGGAPTSAQINYPWGTALQNGKLVFSDGNNDRLRAFDVCRSVIFVDSSVAVSGTGYSWSSPFKTLSQALDTANAGSCPVQIWVKKGTYYPMAGTAVASSRDSSFRIYRNYIKVYGGFAGTETSLSARSVSANPTILSGDIGVSGDSSDNCYHVIALMSTASFTLDTNTVLDGFTVQSGNCNGSTSFSSHGALCQQFDGAGIYITANGTGANASPLIANCTSKLHAGNNGGGIYCGAYNSSLCYAVIRNSTFTNNKTSNVGGGVCTYSNGGTSSPSFYNCTISGNIATSKGGGAYSDGGSPLYRSCTFSSNRITATGGTDYGGAYCGFGASSNPDFEVCTFSSNSSTSYGGAVIGYGTQSITIDSCTFTSNSSAYGGGASIFPSTTANISNTTFTSNTGSTGAGIELYYSATANVDNCVFQNGSVSAYGSALRTNSTSTFNVTRSRFLNGTGGAVGAVDNGSGTCNFTNCVFSGNSTSQVGGVINNNSGNATFTQCVLTGNSTTTTTNSGGGAIHVTTGTVTLNNSTLYNNTTASTAIPNGNAVAVDASGTAIFNNTIVWGTAAQQIGGTGTTTYNNSLAKGLSLTAPSLSSNPQFINPSDPDGTDNTWGTSDDGLHLTPCSPCLNTGDNTLVPGTLTADYASATRIQNTTVDMGAYEHAFAAQGIPDVTITAGANPICAGANVTFSYTAVWPGASPSFAWYKNGTLVSSAASYSSTGISNNDTVWVIMTNNDCGLSDTSNRIVMKTNGGRIYVDSAVAVSGTGSSWSSPFKTLTEALTLANNTPSTCATEIWVRKGTYYPGTVRDSSFRITRNNIKVYGGFAGTETALSARSVSGNPTLLSADIGTAGDSTDNNYHVMTIIGSSSQQIDTNTVVDGFTICYGNGRFSGSFTYNGTTFNRQDGSGILIYGGGSGNMCSPLIANCTITRNAANFGGGIYAAGFTSGSSGPVLRNNQFISNTAANNGGGLFTNAQVSGSSTATIVSCTFSGNKASNGGGIYFQGSGGTLSSSVSGSTFQNNSASAAGGAVQNNGNSTITYSNNVFSSNTAPSGAALYNSSSATITYTSCRMSSNTATTNGGGAYTSSGTANYSLCVFNSNTASDATSGEGGAMFINGGTSTLTNCVLAANSAAGTGGDGGGAIKVAAGTVNLQSSTLAGNSSASTVKTDANTVSTLSGSTTNILNTIIWGSAAAHVNTAGTVNFTNALVKGATLTAPSLSANPKFTNEAVPAGADGIWLTTDDGLNLLPCSPAINVASAAAPSTDILNRARVSLPDMGAYEEQGAPLPVAPTVTSPVTYCQGATAIALTATKTSSTDTLKWYDASMTLLSGAPTPSTATAGTITYYVSQTNVSGCEGAKATINVVVNPKPAAPTVTTPVTYCAGTTATALTATVSGAGDTLKWYNSSATLLSGAPTPSTATAGTFTWSVSEKNGFGCESNKTTITVNVNPTPVAPTATTPVVYCQGATASALSAVLSAGSDTLKWYDASSAPLSAAPTPSTATAGTYTWYVSQKTSLGCEGPKRTITVTVNPTPAIPVATTPITYCQNAVASVLTATASGTGDTLKWYDSSPALLGGAPTPSTATSGTFTWSVSEKNSFGCESAKKTITVVVNPTPTAPVAVTPVIYCQDDVAVALSATKASATDTLKWYNSSSVALGTTAPTPVTTTAGTYTWLVSDKTSLGCESPKTTITVTVNPKPLAPTVVTPINLCVGIAASPLTATGTNLKWYVTATGGSAAPSVTPPTGTTGTLTYYVSQTNSFGCEGPRASLTVNVRPSPVVTIAARSMPAMVFCVGDSMVLQATSATAISYQWQKGSTPLPGATRDTFTVSATATYGVIVKDMYGCADTESVYVMENPLPKPALSPTEVLFCPGTTVMLYASPKTSGYRYDWYKDNVLMGLDTATYNVPVGLPGVYQVTIKDIYTCVTKTNLSYVSTYPAMTKPEIVQTGISLKTKIAYSAYQWYRNYKAIPGANTRTYNMSFDGIYYVVVQDENGCEGVSDTIQSNVLKVDEQSLSSIRLYPNPTQNSVHIDATAKVNVLVSDMAGRQVLQLKEVNEVDLSSFTDGMYLFRISDKEGRLLLIEKVNKVSGQ</sequence>
<evidence type="ECO:0008006" key="7">
    <source>
        <dbReference type="Google" id="ProtNLM"/>
    </source>
</evidence>
<dbReference type="Gene3D" id="2.60.40.10">
    <property type="entry name" value="Immunoglobulins"/>
    <property type="match status" value="1"/>
</dbReference>
<dbReference type="SMART" id="SM00710">
    <property type="entry name" value="PbH1"/>
    <property type="match status" value="18"/>
</dbReference>
<dbReference type="InterPro" id="IPR011042">
    <property type="entry name" value="6-blade_b-propeller_TolB-like"/>
</dbReference>
<name>A0ABP8MI33_9BACT</name>
<dbReference type="Proteomes" id="UP001501410">
    <property type="component" value="Unassembled WGS sequence"/>
</dbReference>
<dbReference type="InterPro" id="IPR006626">
    <property type="entry name" value="PbH1"/>
</dbReference>
<dbReference type="InterPro" id="IPR012334">
    <property type="entry name" value="Pectin_lyas_fold"/>
</dbReference>
<dbReference type="Pfam" id="PF18962">
    <property type="entry name" value="Por_Secre_tail"/>
    <property type="match status" value="1"/>
</dbReference>